<sequence length="137" mass="15395">MKTIIIYVFAFFIFSIATAQNTKSYLGFGNFKSNISLTKSHFNLSTIKIPNNTKYIFGNNAVNIYGYQRSYFPSILQQQITSNVSIGFNIDPFCLYPTNSILLGSNLSNNGYQFSTTEIIIGNTIQAIQILDILSNF</sequence>
<dbReference type="Proteomes" id="UP000315540">
    <property type="component" value="Unassembled WGS sequence"/>
</dbReference>
<gene>
    <name evidence="2" type="ORF">FHK87_14945</name>
</gene>
<dbReference type="OrthoDB" id="10008673at2"/>
<dbReference type="AlphaFoldDB" id="A0A504J9P1"/>
<organism evidence="2 3">
    <name type="scientific">Aquimarina algicola</name>
    <dbReference type="NCBI Taxonomy" id="2589995"/>
    <lineage>
        <taxon>Bacteria</taxon>
        <taxon>Pseudomonadati</taxon>
        <taxon>Bacteroidota</taxon>
        <taxon>Flavobacteriia</taxon>
        <taxon>Flavobacteriales</taxon>
        <taxon>Flavobacteriaceae</taxon>
        <taxon>Aquimarina</taxon>
    </lineage>
</organism>
<dbReference type="EMBL" id="VFWZ01000004">
    <property type="protein sequence ID" value="TPN85315.1"/>
    <property type="molecule type" value="Genomic_DNA"/>
</dbReference>
<accession>A0A504J9P1</accession>
<keyword evidence="1" id="KW-0732">Signal</keyword>
<name>A0A504J9P1_9FLAO</name>
<evidence type="ECO:0000313" key="3">
    <source>
        <dbReference type="Proteomes" id="UP000315540"/>
    </source>
</evidence>
<dbReference type="RefSeq" id="WP_140594486.1">
    <property type="nucleotide sequence ID" value="NZ_VFWZ01000004.1"/>
</dbReference>
<evidence type="ECO:0000313" key="2">
    <source>
        <dbReference type="EMBL" id="TPN85315.1"/>
    </source>
</evidence>
<proteinExistence type="predicted"/>
<keyword evidence="3" id="KW-1185">Reference proteome</keyword>
<evidence type="ECO:0000256" key="1">
    <source>
        <dbReference type="SAM" id="SignalP"/>
    </source>
</evidence>
<comment type="caution">
    <text evidence="2">The sequence shown here is derived from an EMBL/GenBank/DDBJ whole genome shotgun (WGS) entry which is preliminary data.</text>
</comment>
<feature type="chain" id="PRO_5021378073" evidence="1">
    <location>
        <begin position="20"/>
        <end position="137"/>
    </location>
</feature>
<protein>
    <submittedName>
        <fullName evidence="2">Uncharacterized protein</fullName>
    </submittedName>
</protein>
<reference evidence="2 3" key="1">
    <citation type="submission" date="2019-06" db="EMBL/GenBank/DDBJ databases">
        <authorList>
            <person name="Meng X."/>
        </authorList>
    </citation>
    <scope>NUCLEOTIDE SEQUENCE [LARGE SCALE GENOMIC DNA]</scope>
    <source>
        <strain evidence="2 3">M625</strain>
    </source>
</reference>
<feature type="signal peptide" evidence="1">
    <location>
        <begin position="1"/>
        <end position="19"/>
    </location>
</feature>